<keyword evidence="2" id="KW-1185">Reference proteome</keyword>
<evidence type="ECO:0000313" key="2">
    <source>
        <dbReference type="Proteomes" id="UP000244855"/>
    </source>
</evidence>
<name>A0A2V1CWX6_9PLEO</name>
<evidence type="ECO:0000313" key="1">
    <source>
        <dbReference type="EMBL" id="PVH90171.1"/>
    </source>
</evidence>
<organism evidence="1 2">
    <name type="scientific">Periconia macrospinosa</name>
    <dbReference type="NCBI Taxonomy" id="97972"/>
    <lineage>
        <taxon>Eukaryota</taxon>
        <taxon>Fungi</taxon>
        <taxon>Dikarya</taxon>
        <taxon>Ascomycota</taxon>
        <taxon>Pezizomycotina</taxon>
        <taxon>Dothideomycetes</taxon>
        <taxon>Pleosporomycetidae</taxon>
        <taxon>Pleosporales</taxon>
        <taxon>Massarineae</taxon>
        <taxon>Periconiaceae</taxon>
        <taxon>Periconia</taxon>
    </lineage>
</organism>
<protein>
    <submittedName>
        <fullName evidence="1">Uncharacterized protein</fullName>
    </submittedName>
</protein>
<dbReference type="EMBL" id="KZ806615">
    <property type="protein sequence ID" value="PVH90171.1"/>
    <property type="molecule type" value="Genomic_DNA"/>
</dbReference>
<dbReference type="Proteomes" id="UP000244855">
    <property type="component" value="Unassembled WGS sequence"/>
</dbReference>
<reference evidence="1 2" key="1">
    <citation type="journal article" date="2018" name="Sci. Rep.">
        <title>Comparative genomics provides insights into the lifestyle and reveals functional heterogeneity of dark septate endophytic fungi.</title>
        <authorList>
            <person name="Knapp D.G."/>
            <person name="Nemeth J.B."/>
            <person name="Barry K."/>
            <person name="Hainaut M."/>
            <person name="Henrissat B."/>
            <person name="Johnson J."/>
            <person name="Kuo A."/>
            <person name="Lim J.H.P."/>
            <person name="Lipzen A."/>
            <person name="Nolan M."/>
            <person name="Ohm R.A."/>
            <person name="Tamas L."/>
            <person name="Grigoriev I.V."/>
            <person name="Spatafora J.W."/>
            <person name="Nagy L.G."/>
            <person name="Kovacs G.M."/>
        </authorList>
    </citation>
    <scope>NUCLEOTIDE SEQUENCE [LARGE SCALE GENOMIC DNA]</scope>
    <source>
        <strain evidence="1 2">DSE2036</strain>
    </source>
</reference>
<dbReference type="AlphaFoldDB" id="A0A2V1CWX6"/>
<gene>
    <name evidence="1" type="ORF">DM02DRAFT_74570</name>
</gene>
<proteinExistence type="predicted"/>
<dbReference type="OrthoDB" id="4917073at2759"/>
<sequence length="227" mass="24637">MVLSYGDDSSVLVPATFIFVAGMPVVVNRNTHQGLELVNGANYKALAVILDKAYPGHPISADIVLHLRPPAGIILAAESTNGFNFVGMPSGTILLTSLSSKIECARRGPWQQHNVTRRGLPCTAAFACTDYKVQGGTLERVALELRGTRTVNVFGQAVPSQCNPYSLYMQLSQSSSLQGIMLLSKVRERDIIGNTVPENMAAAKKRLEELSEATIREAESWDWPPPN</sequence>
<accession>A0A2V1CWX6</accession>